<name>A0A4U3L8G7_9BACT</name>
<dbReference type="EMBL" id="SZQL01000002">
    <property type="protein sequence ID" value="TKK70799.1"/>
    <property type="molecule type" value="Genomic_DNA"/>
</dbReference>
<evidence type="ECO:0000256" key="1">
    <source>
        <dbReference type="ARBA" id="ARBA00007569"/>
    </source>
</evidence>
<dbReference type="InterPro" id="IPR001268">
    <property type="entry name" value="NADH_UbQ_OxRdtase_30kDa_su"/>
</dbReference>
<accession>A0A4U3L8G7</accession>
<dbReference type="PROSITE" id="PS00542">
    <property type="entry name" value="COMPLEX1_30K"/>
    <property type="match status" value="1"/>
</dbReference>
<keyword evidence="3" id="KW-1278">Translocase</keyword>
<evidence type="ECO:0000313" key="7">
    <source>
        <dbReference type="EMBL" id="TKK70799.1"/>
    </source>
</evidence>
<feature type="region of interest" description="Disordered" evidence="5">
    <location>
        <begin position="147"/>
        <end position="176"/>
    </location>
</feature>
<feature type="domain" description="NADH:ubiquinone oxidoreductase 30kDa subunit" evidence="6">
    <location>
        <begin position="33"/>
        <end position="153"/>
    </location>
</feature>
<evidence type="ECO:0000256" key="5">
    <source>
        <dbReference type="SAM" id="MobiDB-lite"/>
    </source>
</evidence>
<keyword evidence="4" id="KW-0874">Quinone</keyword>
<keyword evidence="3" id="KW-0520">NAD</keyword>
<evidence type="ECO:0000256" key="4">
    <source>
        <dbReference type="RuleBase" id="RU003582"/>
    </source>
</evidence>
<evidence type="ECO:0000256" key="3">
    <source>
        <dbReference type="RuleBase" id="RU003456"/>
    </source>
</evidence>
<comment type="function">
    <text evidence="4">NDH-1 shuttles electrons from NADH, via FMN and iron-sulfur (Fe-S) centers, to quinones in the respiratory chain.</text>
</comment>
<comment type="caution">
    <text evidence="7">The sequence shown here is derived from an EMBL/GenBank/DDBJ whole genome shotgun (WGS) entry which is preliminary data.</text>
</comment>
<dbReference type="GO" id="GO:0048038">
    <property type="term" value="F:quinone binding"/>
    <property type="evidence" value="ECO:0007669"/>
    <property type="project" value="UniProtKB-KW"/>
</dbReference>
<dbReference type="Pfam" id="PF00329">
    <property type="entry name" value="Complex1_30kDa"/>
    <property type="match status" value="1"/>
</dbReference>
<comment type="similarity">
    <text evidence="1 3">Belongs to the complex I 30 kDa subunit family.</text>
</comment>
<evidence type="ECO:0000259" key="6">
    <source>
        <dbReference type="Pfam" id="PF00329"/>
    </source>
</evidence>
<sequence length="176" mass="20886">MSLTNEIVQQRLTEYFGEAVFNFTAPYGMLTFETPKENNLKVLQFLYDELGFQFLTDVTAVHYPNDKGRELAVVYHLHNLVENIRIRFKVFTDINTPDVFTATRLFESANWQERETYDFYGVNFVGHPNLRRIMNVDEMDYFPQRKEYPVEDQTRRDKDDEMFGRGGDTAFTKDVY</sequence>
<feature type="compositionally biased region" description="Basic and acidic residues" evidence="5">
    <location>
        <begin position="147"/>
        <end position="163"/>
    </location>
</feature>
<comment type="catalytic activity">
    <reaction evidence="4">
        <text>a quinone + NADH + 5 H(+)(in) = a quinol + NAD(+) + 4 H(+)(out)</text>
        <dbReference type="Rhea" id="RHEA:57888"/>
        <dbReference type="ChEBI" id="CHEBI:15378"/>
        <dbReference type="ChEBI" id="CHEBI:24646"/>
        <dbReference type="ChEBI" id="CHEBI:57540"/>
        <dbReference type="ChEBI" id="CHEBI:57945"/>
        <dbReference type="ChEBI" id="CHEBI:132124"/>
    </reaction>
</comment>
<dbReference type="GO" id="GO:0016651">
    <property type="term" value="F:oxidoreductase activity, acting on NAD(P)H"/>
    <property type="evidence" value="ECO:0007669"/>
    <property type="project" value="InterPro"/>
</dbReference>
<organism evidence="7 8">
    <name type="scientific">Ilyomonas limi</name>
    <dbReference type="NCBI Taxonomy" id="2575867"/>
    <lineage>
        <taxon>Bacteria</taxon>
        <taxon>Pseudomonadati</taxon>
        <taxon>Bacteroidota</taxon>
        <taxon>Chitinophagia</taxon>
        <taxon>Chitinophagales</taxon>
        <taxon>Chitinophagaceae</taxon>
        <taxon>Ilyomonas</taxon>
    </lineage>
</organism>
<evidence type="ECO:0000256" key="2">
    <source>
        <dbReference type="ARBA" id="ARBA00022448"/>
    </source>
</evidence>
<proteinExistence type="inferred from homology"/>
<dbReference type="PANTHER" id="PTHR10884:SF14">
    <property type="entry name" value="NADH DEHYDROGENASE [UBIQUINONE] IRON-SULFUR PROTEIN 3, MITOCHONDRIAL"/>
    <property type="match status" value="1"/>
</dbReference>
<keyword evidence="8" id="KW-1185">Reference proteome</keyword>
<dbReference type="GO" id="GO:0008137">
    <property type="term" value="F:NADH dehydrogenase (ubiquinone) activity"/>
    <property type="evidence" value="ECO:0007669"/>
    <property type="project" value="InterPro"/>
</dbReference>
<protein>
    <recommendedName>
        <fullName evidence="4">NADH-quinone oxidoreductase</fullName>
        <ecNumber evidence="4">7.1.1.-</ecNumber>
    </recommendedName>
</protein>
<dbReference type="EC" id="7.1.1.-" evidence="4"/>
<dbReference type="InterPro" id="IPR020396">
    <property type="entry name" value="NADH_UbQ_OxRdtase_CS"/>
</dbReference>
<dbReference type="Proteomes" id="UP000305848">
    <property type="component" value="Unassembled WGS sequence"/>
</dbReference>
<keyword evidence="2 3" id="KW-0813">Transport</keyword>
<dbReference type="Gene3D" id="3.30.460.80">
    <property type="entry name" value="NADH:ubiquinone oxidoreductase, 30kDa subunit"/>
    <property type="match status" value="1"/>
</dbReference>
<dbReference type="AlphaFoldDB" id="A0A4U3L8G7"/>
<dbReference type="InterPro" id="IPR037232">
    <property type="entry name" value="NADH_quin_OxRdtase_su_C/D-like"/>
</dbReference>
<reference evidence="7 8" key="1">
    <citation type="submission" date="2019-05" db="EMBL/GenBank/DDBJ databases">
        <title>Panacibacter sp. strain 17mud1-8 Genome sequencing and assembly.</title>
        <authorList>
            <person name="Chhetri G."/>
        </authorList>
    </citation>
    <scope>NUCLEOTIDE SEQUENCE [LARGE SCALE GENOMIC DNA]</scope>
    <source>
        <strain evidence="7 8">17mud1-8</strain>
    </source>
</reference>
<dbReference type="SUPFAM" id="SSF143243">
    <property type="entry name" value="Nqo5-like"/>
    <property type="match status" value="1"/>
</dbReference>
<gene>
    <name evidence="7" type="ORF">FC093_03640</name>
</gene>
<dbReference type="OrthoDB" id="9803286at2"/>
<dbReference type="RefSeq" id="WP_137260398.1">
    <property type="nucleotide sequence ID" value="NZ_SZQL01000002.1"/>
</dbReference>
<dbReference type="PANTHER" id="PTHR10884">
    <property type="entry name" value="NADH DEHYDROGENASE UBIQUINONE IRON-SULFUR PROTEIN 3"/>
    <property type="match status" value="1"/>
</dbReference>
<evidence type="ECO:0000313" key="8">
    <source>
        <dbReference type="Proteomes" id="UP000305848"/>
    </source>
</evidence>